<dbReference type="GO" id="GO:0043024">
    <property type="term" value="F:ribosomal small subunit binding"/>
    <property type="evidence" value="ECO:0007669"/>
    <property type="project" value="TreeGrafter"/>
</dbReference>
<dbReference type="Proteomes" id="UP000824469">
    <property type="component" value="Unassembled WGS sequence"/>
</dbReference>
<sequence length="82" mass="9818">AVKRPWDEDPITLDEDFLKSTALEVVREKMLNYIHQEIPYEVDQRLIDWRELDDGSLRIEQHFIVHKHTHRRIIVGTKGSKI</sequence>
<dbReference type="GO" id="GO:0019843">
    <property type="term" value="F:rRNA binding"/>
    <property type="evidence" value="ECO:0007669"/>
    <property type="project" value="TreeGrafter"/>
</dbReference>
<evidence type="ECO:0008006" key="3">
    <source>
        <dbReference type="Google" id="ProtNLM"/>
    </source>
</evidence>
<keyword evidence="2" id="KW-1185">Reference proteome</keyword>
<dbReference type="InterPro" id="IPR009019">
    <property type="entry name" value="KH_sf_prok-type"/>
</dbReference>
<dbReference type="InterPro" id="IPR015946">
    <property type="entry name" value="KH_dom-like_a/b"/>
</dbReference>
<dbReference type="InterPro" id="IPR005662">
    <property type="entry name" value="GTPase_Era-like"/>
</dbReference>
<feature type="non-terminal residue" evidence="1">
    <location>
        <position position="1"/>
    </location>
</feature>
<dbReference type="Gene3D" id="3.30.300.20">
    <property type="match status" value="1"/>
</dbReference>
<reference evidence="1 2" key="1">
    <citation type="journal article" date="2021" name="Nat. Plants">
        <title>The Taxus genome provides insights into paclitaxel biosynthesis.</title>
        <authorList>
            <person name="Xiong X."/>
            <person name="Gou J."/>
            <person name="Liao Q."/>
            <person name="Li Y."/>
            <person name="Zhou Q."/>
            <person name="Bi G."/>
            <person name="Li C."/>
            <person name="Du R."/>
            <person name="Wang X."/>
            <person name="Sun T."/>
            <person name="Guo L."/>
            <person name="Liang H."/>
            <person name="Lu P."/>
            <person name="Wu Y."/>
            <person name="Zhang Z."/>
            <person name="Ro D.K."/>
            <person name="Shang Y."/>
            <person name="Huang S."/>
            <person name="Yan J."/>
        </authorList>
    </citation>
    <scope>NUCLEOTIDE SEQUENCE [LARGE SCALE GENOMIC DNA]</scope>
    <source>
        <strain evidence="1">Ta-2019</strain>
    </source>
</reference>
<dbReference type="GO" id="GO:0000028">
    <property type="term" value="P:ribosomal small subunit assembly"/>
    <property type="evidence" value="ECO:0007669"/>
    <property type="project" value="TreeGrafter"/>
</dbReference>
<name>A0AA38G3T5_TAXCH</name>
<organism evidence="1 2">
    <name type="scientific">Taxus chinensis</name>
    <name type="common">Chinese yew</name>
    <name type="synonym">Taxus wallichiana var. chinensis</name>
    <dbReference type="NCBI Taxonomy" id="29808"/>
    <lineage>
        <taxon>Eukaryota</taxon>
        <taxon>Viridiplantae</taxon>
        <taxon>Streptophyta</taxon>
        <taxon>Embryophyta</taxon>
        <taxon>Tracheophyta</taxon>
        <taxon>Spermatophyta</taxon>
        <taxon>Pinopsida</taxon>
        <taxon>Pinidae</taxon>
        <taxon>Conifers II</taxon>
        <taxon>Cupressales</taxon>
        <taxon>Taxaceae</taxon>
        <taxon>Taxus</taxon>
    </lineage>
</organism>
<dbReference type="SUPFAM" id="SSF54814">
    <property type="entry name" value="Prokaryotic type KH domain (KH-domain type II)"/>
    <property type="match status" value="1"/>
</dbReference>
<dbReference type="GO" id="GO:0005525">
    <property type="term" value="F:GTP binding"/>
    <property type="evidence" value="ECO:0007669"/>
    <property type="project" value="InterPro"/>
</dbReference>
<dbReference type="EMBL" id="JAHRHJ020000005">
    <property type="protein sequence ID" value="KAH9315647.1"/>
    <property type="molecule type" value="Genomic_DNA"/>
</dbReference>
<dbReference type="PANTHER" id="PTHR42698">
    <property type="entry name" value="GTPASE ERA"/>
    <property type="match status" value="1"/>
</dbReference>
<protein>
    <recommendedName>
        <fullName evidence="3">KH type-2 domain-containing protein</fullName>
    </recommendedName>
</protein>
<accession>A0AA38G3T5</accession>
<feature type="non-terminal residue" evidence="1">
    <location>
        <position position="82"/>
    </location>
</feature>
<dbReference type="CDD" id="cd22534">
    <property type="entry name" value="KH-II_Era"/>
    <property type="match status" value="1"/>
</dbReference>
<evidence type="ECO:0000313" key="2">
    <source>
        <dbReference type="Proteomes" id="UP000824469"/>
    </source>
</evidence>
<gene>
    <name evidence="1" type="ORF">KI387_024274</name>
</gene>
<dbReference type="OMA" id="IVHKHTH"/>
<comment type="caution">
    <text evidence="1">The sequence shown here is derived from an EMBL/GenBank/DDBJ whole genome shotgun (WGS) entry which is preliminary data.</text>
</comment>
<dbReference type="AlphaFoldDB" id="A0AA38G3T5"/>
<dbReference type="PANTHER" id="PTHR42698:SF1">
    <property type="entry name" value="GTPASE ERA, MITOCHONDRIAL"/>
    <property type="match status" value="1"/>
</dbReference>
<evidence type="ECO:0000313" key="1">
    <source>
        <dbReference type="EMBL" id="KAH9315647.1"/>
    </source>
</evidence>
<proteinExistence type="predicted"/>